<evidence type="ECO:0000256" key="11">
    <source>
        <dbReference type="SAM" id="MobiDB-lite"/>
    </source>
</evidence>
<dbReference type="Proteomes" id="UP000318186">
    <property type="component" value="Unassembled WGS sequence"/>
</dbReference>
<comment type="subcellular location">
    <subcellularLocation>
        <location evidence="2">Secreted</location>
    </subcellularLocation>
</comment>
<dbReference type="EMBL" id="VIWW01000001">
    <property type="protein sequence ID" value="TWG06135.1"/>
    <property type="molecule type" value="Genomic_DNA"/>
</dbReference>
<reference evidence="13 15" key="1">
    <citation type="submission" date="2019-06" db="EMBL/GenBank/DDBJ databases">
        <title>Sequencing the genomes of 1000 actinobacteria strains.</title>
        <authorList>
            <person name="Klenk H.-P."/>
        </authorList>
    </citation>
    <scope>NUCLEOTIDE SEQUENCE [LARGE SCALE GENOMIC DNA]</scope>
    <source>
        <strain evidence="13 15">DSM 42059</strain>
    </source>
</reference>
<gene>
    <name evidence="13" type="ORF">FHX80_114629</name>
    <name evidence="14" type="ORF">OIE64_08650</name>
</gene>
<evidence type="ECO:0000256" key="6">
    <source>
        <dbReference type="ARBA" id="ARBA00022723"/>
    </source>
</evidence>
<dbReference type="SUPFAM" id="SSF55486">
    <property type="entry name" value="Metalloproteases ('zincins'), catalytic domain"/>
    <property type="match status" value="1"/>
</dbReference>
<keyword evidence="9" id="KW-0482">Metalloprotease</keyword>
<feature type="chain" id="PRO_5021792737" evidence="12">
    <location>
        <begin position="32"/>
        <end position="1016"/>
    </location>
</feature>
<keyword evidence="12" id="KW-0732">Signal</keyword>
<dbReference type="AlphaFoldDB" id="A0A561V3E6"/>
<dbReference type="GO" id="GO:0005615">
    <property type="term" value="C:extracellular space"/>
    <property type="evidence" value="ECO:0007669"/>
    <property type="project" value="InterPro"/>
</dbReference>
<dbReference type="GO" id="GO:0004222">
    <property type="term" value="F:metalloendopeptidase activity"/>
    <property type="evidence" value="ECO:0007669"/>
    <property type="project" value="InterPro"/>
</dbReference>
<keyword evidence="8" id="KW-0862">Zinc</keyword>
<evidence type="ECO:0000313" key="13">
    <source>
        <dbReference type="EMBL" id="TWG06135.1"/>
    </source>
</evidence>
<dbReference type="Pfam" id="PF02128">
    <property type="entry name" value="Peptidase_M36"/>
    <property type="match status" value="1"/>
</dbReference>
<dbReference type="GO" id="GO:0006508">
    <property type="term" value="P:proteolysis"/>
    <property type="evidence" value="ECO:0007669"/>
    <property type="project" value="UniProtKB-KW"/>
</dbReference>
<evidence type="ECO:0000256" key="9">
    <source>
        <dbReference type="ARBA" id="ARBA00023049"/>
    </source>
</evidence>
<dbReference type="RefSeq" id="WP_145765975.1">
    <property type="nucleotide sequence ID" value="NZ_CP109114.1"/>
</dbReference>
<organism evidence="13 15">
    <name type="scientific">Streptomyces brevispora</name>
    <dbReference type="NCBI Taxonomy" id="887462"/>
    <lineage>
        <taxon>Bacteria</taxon>
        <taxon>Bacillati</taxon>
        <taxon>Actinomycetota</taxon>
        <taxon>Actinomycetes</taxon>
        <taxon>Kitasatosporales</taxon>
        <taxon>Streptomycetaceae</taxon>
        <taxon>Streptomyces</taxon>
    </lineage>
</organism>
<dbReference type="EMBL" id="CP109114">
    <property type="protein sequence ID" value="WSC12899.1"/>
    <property type="molecule type" value="Genomic_DNA"/>
</dbReference>
<feature type="region of interest" description="Disordered" evidence="11">
    <location>
        <begin position="29"/>
        <end position="82"/>
    </location>
</feature>
<dbReference type="OrthoDB" id="5377264at2"/>
<evidence type="ECO:0000256" key="4">
    <source>
        <dbReference type="ARBA" id="ARBA00022525"/>
    </source>
</evidence>
<evidence type="ECO:0000313" key="16">
    <source>
        <dbReference type="Proteomes" id="UP001330827"/>
    </source>
</evidence>
<keyword evidence="16" id="KW-1185">Reference proteome</keyword>
<dbReference type="InterPro" id="IPR027268">
    <property type="entry name" value="Peptidase_M4/M1_CTD_sf"/>
</dbReference>
<evidence type="ECO:0000256" key="2">
    <source>
        <dbReference type="ARBA" id="ARBA00004613"/>
    </source>
</evidence>
<dbReference type="Gene3D" id="3.10.170.10">
    <property type="match status" value="1"/>
</dbReference>
<keyword evidence="7" id="KW-0378">Hydrolase</keyword>
<comment type="similarity">
    <text evidence="3">Belongs to the peptidase M36 family.</text>
</comment>
<evidence type="ECO:0000256" key="12">
    <source>
        <dbReference type="SAM" id="SignalP"/>
    </source>
</evidence>
<dbReference type="Gene3D" id="1.10.390.10">
    <property type="entry name" value="Neutral Protease Domain 2"/>
    <property type="match status" value="1"/>
</dbReference>
<proteinExistence type="inferred from homology"/>
<dbReference type="PANTHER" id="PTHR33478:SF1">
    <property type="entry name" value="EXTRACELLULAR METALLOPROTEINASE MEP"/>
    <property type="match status" value="1"/>
</dbReference>
<reference evidence="14 16" key="2">
    <citation type="submission" date="2022-10" db="EMBL/GenBank/DDBJ databases">
        <title>The complete genomes of actinobacterial strains from the NBC collection.</title>
        <authorList>
            <person name="Joergensen T.S."/>
            <person name="Alvarez Arevalo M."/>
            <person name="Sterndorff E.B."/>
            <person name="Faurdal D."/>
            <person name="Vuksanovic O."/>
            <person name="Mourched A.-S."/>
            <person name="Charusanti P."/>
            <person name="Shaw S."/>
            <person name="Blin K."/>
            <person name="Weber T."/>
        </authorList>
    </citation>
    <scope>NUCLEOTIDE SEQUENCE [LARGE SCALE GENOMIC DNA]</scope>
    <source>
        <strain evidence="14 16">NBC 01769</strain>
    </source>
</reference>
<evidence type="ECO:0000256" key="10">
    <source>
        <dbReference type="ARBA" id="ARBA00023145"/>
    </source>
</evidence>
<evidence type="ECO:0000256" key="8">
    <source>
        <dbReference type="ARBA" id="ARBA00022833"/>
    </source>
</evidence>
<feature type="signal peptide" evidence="12">
    <location>
        <begin position="1"/>
        <end position="31"/>
    </location>
</feature>
<dbReference type="GO" id="GO:0008270">
    <property type="term" value="F:zinc ion binding"/>
    <property type="evidence" value="ECO:0007669"/>
    <property type="project" value="InterPro"/>
</dbReference>
<evidence type="ECO:0000256" key="5">
    <source>
        <dbReference type="ARBA" id="ARBA00022670"/>
    </source>
</evidence>
<feature type="compositionally biased region" description="Polar residues" evidence="11">
    <location>
        <begin position="38"/>
        <end position="50"/>
    </location>
</feature>
<evidence type="ECO:0000256" key="3">
    <source>
        <dbReference type="ARBA" id="ARBA00006006"/>
    </source>
</evidence>
<keyword evidence="10" id="KW-0865">Zymogen</keyword>
<evidence type="ECO:0000256" key="7">
    <source>
        <dbReference type="ARBA" id="ARBA00022801"/>
    </source>
</evidence>
<dbReference type="InterPro" id="IPR001842">
    <property type="entry name" value="Peptidase_M36"/>
</dbReference>
<comment type="cofactor">
    <cofactor evidence="1">
        <name>Zn(2+)</name>
        <dbReference type="ChEBI" id="CHEBI:29105"/>
    </cofactor>
</comment>
<feature type="compositionally biased region" description="Low complexity" evidence="11">
    <location>
        <begin position="63"/>
        <end position="72"/>
    </location>
</feature>
<keyword evidence="4" id="KW-0964">Secreted</keyword>
<evidence type="ECO:0000256" key="1">
    <source>
        <dbReference type="ARBA" id="ARBA00001947"/>
    </source>
</evidence>
<keyword evidence="5" id="KW-0645">Protease</keyword>
<accession>A0A561V3E6</accession>
<evidence type="ECO:0000313" key="14">
    <source>
        <dbReference type="EMBL" id="WSC12899.1"/>
    </source>
</evidence>
<keyword evidence="6" id="KW-0479">Metal-binding</keyword>
<dbReference type="Proteomes" id="UP001330827">
    <property type="component" value="Chromosome"/>
</dbReference>
<sequence>MRMDSARRRLAALAVATAAVIVVAQTSSAGAAPGTEGQKPSESRSGTFASHQHGKSDKDLPGAHKAPSAKARSAADKARARVSWSRYGTPTTVVPDGDGAALAKGLPTKPEQTARAYLKANADLFGISADQVDGLKLMSSTPIGKGAAVLLAQEVDGKPFGQDGQVSVGVVDGTVVSVSGALAPVTGTPKPATLSAQDAIKAALADVTMTPGKLTSADAADGWQKYDAAGLTGSQLVRAVVVADPDGTVRSAYQVQVGTADEDPQLYDSIVDARTGEVLSRRSLVDDEVAADHDGNPQWKAFSFSPPLDDSSKDTRQTVCWVAGPGCDQVLSDSAPAAPHHAWDIASGEGGGSYGSFYKLGTTLGANAFSSDGLNSTGRNWLGITPDVRPDRVYDYTFADAWHASRCDPKVLTDPSQPDRDAALGNLFVQHNIMHDFSYQLGFTEKTWNMQSDNYGLGGKGGDPEMGVARSGGNNPATRNNANQSTGADGGVALTNMYLWQPQAGAFYGRCADGDFDNSVIGHEYTHAISNRMVGGGTTGLSGAHAGSMGESWSDLVSTERLIETGAVPDGVDPWVVGPYVTDNNERGIRNFAIDNSPLNYSNFSYDMAGAEVHSDGEIWNAVNYEVRQALIGKYGEPSQKVLASCAAGKTSVDKCGGGRRWIQLMFDSYLLMGTGKVTMVDARDAMLAADKIRYHGDDLDVMWGAFSKRGLGTDATATSTSDTRPHADFATPADANGNITFKIVNGGDDVPNAQIFIGQFSARTTPIAGTTAGLSNKAAFAKGHYTAIAVAPGYGEVPFDFEVTDSSKQTVKVKMQPNLASAAAGATITGGDGMNLSALIDDDEGTNWAFVGEQTKTSVSGKGVLIHLARDSASKIRRVQVSALNRPTNAKDPGGDTGSQSRFSALRQFEVSACTRTATVDCSQAKQFHVVYLSPKDAFQAAKPRPLAPNLTMRSFDIPVTTATDLRFEAITNQCVGNPAYAGKQDNDPNNVTDCATGSPSAFNVRASEFQVFEK</sequence>
<protein>
    <submittedName>
        <fullName evidence="14">M36 family metallopeptidase</fullName>
    </submittedName>
    <submittedName>
        <fullName evidence="13">Peptidase YpeB-like protein</fullName>
    </submittedName>
</protein>
<name>A0A561V3E6_9ACTN</name>
<dbReference type="PANTHER" id="PTHR33478">
    <property type="entry name" value="EXTRACELLULAR METALLOPROTEINASE MEP"/>
    <property type="match status" value="1"/>
</dbReference>
<dbReference type="InterPro" id="IPR050371">
    <property type="entry name" value="Fungal_virulence_M36"/>
</dbReference>
<evidence type="ECO:0000313" key="15">
    <source>
        <dbReference type="Proteomes" id="UP000318186"/>
    </source>
</evidence>